<accession>A0A6J5KWL8</accession>
<organism evidence="2">
    <name type="scientific">uncultured Caudovirales phage</name>
    <dbReference type="NCBI Taxonomy" id="2100421"/>
    <lineage>
        <taxon>Viruses</taxon>
        <taxon>Duplodnaviria</taxon>
        <taxon>Heunggongvirae</taxon>
        <taxon>Uroviricota</taxon>
        <taxon>Caudoviricetes</taxon>
        <taxon>Peduoviridae</taxon>
        <taxon>Maltschvirus</taxon>
        <taxon>Maltschvirus maltsch</taxon>
    </lineage>
</organism>
<name>A0A6J5KWL8_9CAUD</name>
<evidence type="ECO:0000313" key="2">
    <source>
        <dbReference type="EMBL" id="CAB4125293.1"/>
    </source>
</evidence>
<reference evidence="2" key="1">
    <citation type="submission" date="2020-04" db="EMBL/GenBank/DDBJ databases">
        <authorList>
            <person name="Chiriac C."/>
            <person name="Salcher M."/>
            <person name="Ghai R."/>
            <person name="Kavagutti S V."/>
        </authorList>
    </citation>
    <scope>NUCLEOTIDE SEQUENCE</scope>
</reference>
<protein>
    <recommendedName>
        <fullName evidence="1">dATP/dGTP diphosphohydrolase N-terminal domain-containing protein</fullName>
    </recommendedName>
</protein>
<evidence type="ECO:0000259" key="1">
    <source>
        <dbReference type="Pfam" id="PF18909"/>
    </source>
</evidence>
<dbReference type="EMBL" id="LR796186">
    <property type="protein sequence ID" value="CAB4125293.1"/>
    <property type="molecule type" value="Genomic_DNA"/>
</dbReference>
<dbReference type="InterPro" id="IPR044038">
    <property type="entry name" value="dATP/dGTP_diPOhydrolase_N"/>
</dbReference>
<gene>
    <name evidence="2" type="ORF">UFOVP58_103</name>
</gene>
<proteinExistence type="predicted"/>
<sequence>MEQKYNGMNLNIPEINPKAQQWGRQHDAIDEEVNKTLLHIDETIRNYNERLAAQNISTLEFRPNPQPKIFSPPFDDHAQKRIDEAMRQNNDDMAAYARKIKASETATTGGRKFDGGKLQYGLIPPLAQKAMVEILTFGAEKYEPDNWKHVPDSKRRYFDAMMRHLWDWKAGEQNDPESGKNHLAHAMCCLAFLYEHDVKYSVE</sequence>
<feature type="domain" description="dATP/dGTP diphosphohydrolase N-terminal" evidence="1">
    <location>
        <begin position="109"/>
        <end position="198"/>
    </location>
</feature>
<dbReference type="Pfam" id="PF18909">
    <property type="entry name" value="dGTP_diPhyd_N"/>
    <property type="match status" value="1"/>
</dbReference>